<name>A0A0J0XCX8_9TREE</name>
<accession>A0A0J0XCX8</accession>
<reference evidence="3 4" key="1">
    <citation type="submission" date="2015-03" db="EMBL/GenBank/DDBJ databases">
        <title>Genomics and transcriptomics of the oil-accumulating basidiomycete yeast T. oleaginosus allow insights into substrate utilization and the diverse evolutionary trajectories of mating systems in fungi.</title>
        <authorList>
            <consortium name="DOE Joint Genome Institute"/>
            <person name="Kourist R."/>
            <person name="Kracht O."/>
            <person name="Bracharz F."/>
            <person name="Lipzen A."/>
            <person name="Nolan M."/>
            <person name="Ohm R."/>
            <person name="Grigoriev I."/>
            <person name="Sun S."/>
            <person name="Heitman J."/>
            <person name="Bruck T."/>
            <person name="Nowrousian M."/>
        </authorList>
    </citation>
    <scope>NUCLEOTIDE SEQUENCE [LARGE SCALE GENOMIC DNA]</scope>
    <source>
        <strain evidence="3 4">IBC0246</strain>
    </source>
</reference>
<dbReference type="EMBL" id="KQ087278">
    <property type="protein sequence ID" value="KLT38908.1"/>
    <property type="molecule type" value="Genomic_DNA"/>
</dbReference>
<feature type="compositionally biased region" description="Basic and acidic residues" evidence="1">
    <location>
        <begin position="101"/>
        <end position="114"/>
    </location>
</feature>
<dbReference type="InterPro" id="IPR036786">
    <property type="entry name" value="Ribosome_mat_SBDS_N_sf"/>
</dbReference>
<evidence type="ECO:0000313" key="4">
    <source>
        <dbReference type="Proteomes" id="UP000053611"/>
    </source>
</evidence>
<feature type="region of interest" description="Disordered" evidence="1">
    <location>
        <begin position="101"/>
        <end position="132"/>
    </location>
</feature>
<dbReference type="OrthoDB" id="2567806at2759"/>
<feature type="domain" description="Ribosome maturation protein SDO1/SBDS N-terminal" evidence="2">
    <location>
        <begin position="8"/>
        <end position="107"/>
    </location>
</feature>
<dbReference type="SUPFAM" id="SSF89895">
    <property type="entry name" value="FYSH domain"/>
    <property type="match status" value="1"/>
</dbReference>
<proteinExistence type="predicted"/>
<dbReference type="GeneID" id="28987627"/>
<dbReference type="AlphaFoldDB" id="A0A0J0XCX8"/>
<sequence length="132" mass="14877">MSNEVLTLIYRPHEHADEYMVFVDDDKEFKEWRAQPEGGKSIALSRFIGNFAVYKSITGGVTGVLQPISKQDLETAFFSDDKKVKDKSVEAAIQIILQHGREQKQTFKASERSDFNTSRGGAGDNHPGTQRR</sequence>
<dbReference type="InterPro" id="IPR019783">
    <property type="entry name" value="SDO1/SBDS_N"/>
</dbReference>
<evidence type="ECO:0000256" key="1">
    <source>
        <dbReference type="SAM" id="MobiDB-lite"/>
    </source>
</evidence>
<protein>
    <recommendedName>
        <fullName evidence="2">Ribosome maturation protein SDO1/SBDS N-terminal domain-containing protein</fullName>
    </recommendedName>
</protein>
<dbReference type="Pfam" id="PF01172">
    <property type="entry name" value="SBDS_N"/>
    <property type="match status" value="1"/>
</dbReference>
<organism evidence="3 4">
    <name type="scientific">Cutaneotrichosporon oleaginosum</name>
    <dbReference type="NCBI Taxonomy" id="879819"/>
    <lineage>
        <taxon>Eukaryota</taxon>
        <taxon>Fungi</taxon>
        <taxon>Dikarya</taxon>
        <taxon>Basidiomycota</taxon>
        <taxon>Agaricomycotina</taxon>
        <taxon>Tremellomycetes</taxon>
        <taxon>Trichosporonales</taxon>
        <taxon>Trichosporonaceae</taxon>
        <taxon>Cutaneotrichosporon</taxon>
    </lineage>
</organism>
<dbReference type="RefSeq" id="XP_018275399.1">
    <property type="nucleotide sequence ID" value="XM_018427024.1"/>
</dbReference>
<evidence type="ECO:0000313" key="3">
    <source>
        <dbReference type="EMBL" id="KLT38908.1"/>
    </source>
</evidence>
<keyword evidence="4" id="KW-1185">Reference proteome</keyword>
<gene>
    <name evidence="3" type="ORF">CC85DRAFT_331220</name>
</gene>
<dbReference type="Proteomes" id="UP000053611">
    <property type="component" value="Unassembled WGS sequence"/>
</dbReference>
<evidence type="ECO:0000259" key="2">
    <source>
        <dbReference type="Pfam" id="PF01172"/>
    </source>
</evidence>
<dbReference type="STRING" id="879819.A0A0J0XCX8"/>
<dbReference type="Gene3D" id="3.30.1250.10">
    <property type="entry name" value="Ribosome maturation protein SBDS, N-terminal domain"/>
    <property type="match status" value="1"/>
</dbReference>